<feature type="transmembrane region" description="Helical" evidence="1">
    <location>
        <begin position="20"/>
        <end position="39"/>
    </location>
</feature>
<organism evidence="2 3">
    <name type="scientific">Vallitalea longa</name>
    <dbReference type="NCBI Taxonomy" id="2936439"/>
    <lineage>
        <taxon>Bacteria</taxon>
        <taxon>Bacillati</taxon>
        <taxon>Bacillota</taxon>
        <taxon>Clostridia</taxon>
        <taxon>Lachnospirales</taxon>
        <taxon>Vallitaleaceae</taxon>
        <taxon>Vallitalea</taxon>
    </lineage>
</organism>
<dbReference type="InterPro" id="IPR046088">
    <property type="entry name" value="DUF6106"/>
</dbReference>
<sequence>MGDIFNEQLVAKSNSLKDNIIRVAIIIGGILLIMVSSMVPFLVSFLVPIAVVIIIGAVFLMRRLNIEFEYVFTSGDLDIDKIFNKNKRKKFLTIDVRNIEIMAPVDSKDHASELSNYEKVVDCSSGMKKNNTYAAMIVKDGKKLKLIIEPNEKMMKAIKKYIPRKVMQY</sequence>
<keyword evidence="1" id="KW-0812">Transmembrane</keyword>
<name>A0A9W5YE26_9FIRM</name>
<keyword evidence="1" id="KW-1133">Transmembrane helix</keyword>
<evidence type="ECO:0000256" key="1">
    <source>
        <dbReference type="SAM" id="Phobius"/>
    </source>
</evidence>
<evidence type="ECO:0000313" key="2">
    <source>
        <dbReference type="EMBL" id="GKX30941.1"/>
    </source>
</evidence>
<protein>
    <submittedName>
        <fullName evidence="2">Uncharacterized protein</fullName>
    </submittedName>
</protein>
<keyword evidence="1" id="KW-0472">Membrane</keyword>
<feature type="transmembrane region" description="Helical" evidence="1">
    <location>
        <begin position="45"/>
        <end position="61"/>
    </location>
</feature>
<dbReference type="Proteomes" id="UP001144256">
    <property type="component" value="Unassembled WGS sequence"/>
</dbReference>
<proteinExistence type="predicted"/>
<evidence type="ECO:0000313" key="3">
    <source>
        <dbReference type="Proteomes" id="UP001144256"/>
    </source>
</evidence>
<dbReference type="EMBL" id="BRLB01000013">
    <property type="protein sequence ID" value="GKX30941.1"/>
    <property type="molecule type" value="Genomic_DNA"/>
</dbReference>
<keyword evidence="3" id="KW-1185">Reference proteome</keyword>
<accession>A0A9W5YE26</accession>
<gene>
    <name evidence="2" type="ORF">SH1V18_34210</name>
</gene>
<comment type="caution">
    <text evidence="2">The sequence shown here is derived from an EMBL/GenBank/DDBJ whole genome shotgun (WGS) entry which is preliminary data.</text>
</comment>
<dbReference type="Pfam" id="PF19601">
    <property type="entry name" value="DUF6106"/>
    <property type="match status" value="1"/>
</dbReference>
<dbReference type="AlphaFoldDB" id="A0A9W5YE26"/>
<dbReference type="RefSeq" id="WP_281817533.1">
    <property type="nucleotide sequence ID" value="NZ_BRLB01000013.1"/>
</dbReference>
<reference evidence="2" key="1">
    <citation type="submission" date="2022-06" db="EMBL/GenBank/DDBJ databases">
        <title>Vallitalea longa sp. nov., an anaerobic bacterium isolated from marine sediment.</title>
        <authorList>
            <person name="Hirano S."/>
            <person name="Terahara T."/>
            <person name="Mori K."/>
            <person name="Hamada M."/>
            <person name="Matsumoto R."/>
            <person name="Kobayashi T."/>
        </authorList>
    </citation>
    <scope>NUCLEOTIDE SEQUENCE</scope>
    <source>
        <strain evidence="2">SH18-1</strain>
    </source>
</reference>